<dbReference type="InterPro" id="IPR025436">
    <property type="entry name" value="DUF4179"/>
</dbReference>
<evidence type="ECO:0000256" key="1">
    <source>
        <dbReference type="SAM" id="Phobius"/>
    </source>
</evidence>
<dbReference type="AlphaFoldDB" id="A0ABD4RJV2"/>
<dbReference type="GeneID" id="66300738"/>
<dbReference type="EMBL" id="JAIFTX010000024">
    <property type="protein sequence ID" value="MBX7291415.1"/>
    <property type="molecule type" value="Genomic_DNA"/>
</dbReference>
<name>A0ABD4RJV2_9CLOT</name>
<evidence type="ECO:0000313" key="3">
    <source>
        <dbReference type="EMBL" id="MBX7291415.1"/>
    </source>
</evidence>
<reference evidence="3 4" key="1">
    <citation type="submission" date="2021-08" db="EMBL/GenBank/DDBJ databases">
        <title>Genome sequence analysis of Clostridium chauvoei strains of European origin and evaluation of typing options for outbreak investigations.</title>
        <authorList>
            <person name="Abdel-Glil M."/>
            <person name="Thomas P."/>
            <person name="Seyboldt C."/>
        </authorList>
    </citation>
    <scope>NUCLEOTIDE SEQUENCE [LARGE SCALE GENOMIC DNA]</scope>
    <source>
        <strain evidence="3 4">S0260-09</strain>
    </source>
</reference>
<sequence length="446" mass="50683">MDDNFDKELKGMAKKSNVKEPWDIKELVENACKNNKKINKFSKPKKFIIAASMLILCTASFGIFVSANVQEIPIINKVLEYFTKSNKIDKGYEGNTVKENYSAIEDKYTVGIEDVYFDGGKLVFFYKIKSTEVLDKSNVYYLNTTLKVNANIDATGALEEKEFIDDYTYYGMISYGINSNSSETWPEILDGTITINSIDIYDKDNIIKTIQINEEPFKINLDSKNIKSKDLLINKIISYKGLKSEVTKLTKSPTGITMEVLNSNPWNQNSEVYFRTYLWDSKKGVLDFKDKTNDTSDDGIIIREQYENPSEDGELSIISFVSKSGPVGNGEDRNVTYKLDEGIQLDLGDLGKLEVESIVNKNDKTIITMRTTGYISVNHLSIINGDQKYLASQTTNKEVYGDLDMKADYIFPKLDKETGIYIRLDHPKLLELLANQTIRINLSNLR</sequence>
<proteinExistence type="predicted"/>
<dbReference type="Pfam" id="PF13786">
    <property type="entry name" value="DUF4179"/>
    <property type="match status" value="1"/>
</dbReference>
<feature type="transmembrane region" description="Helical" evidence="1">
    <location>
        <begin position="47"/>
        <end position="67"/>
    </location>
</feature>
<organism evidence="3 4">
    <name type="scientific">Clostridium chauvoei</name>
    <dbReference type="NCBI Taxonomy" id="46867"/>
    <lineage>
        <taxon>Bacteria</taxon>
        <taxon>Bacillati</taxon>
        <taxon>Bacillota</taxon>
        <taxon>Clostridia</taxon>
        <taxon>Eubacteriales</taxon>
        <taxon>Clostridiaceae</taxon>
        <taxon>Clostridium</taxon>
    </lineage>
</organism>
<evidence type="ECO:0000259" key="2">
    <source>
        <dbReference type="Pfam" id="PF13786"/>
    </source>
</evidence>
<gene>
    <name evidence="3" type="ORF">K4H94_10380</name>
</gene>
<keyword evidence="1" id="KW-1133">Transmembrane helix</keyword>
<keyword evidence="1" id="KW-0812">Transmembrane</keyword>
<accession>A0ABD4RJV2</accession>
<dbReference type="RefSeq" id="WP_021874730.1">
    <property type="nucleotide sequence ID" value="NZ_CP018624.1"/>
</dbReference>
<comment type="caution">
    <text evidence="3">The sequence shown here is derived from an EMBL/GenBank/DDBJ whole genome shotgun (WGS) entry which is preliminary data.</text>
</comment>
<protein>
    <submittedName>
        <fullName evidence="3">DUF4179 domain-containing protein</fullName>
    </submittedName>
</protein>
<keyword evidence="1" id="KW-0472">Membrane</keyword>
<dbReference type="Gene3D" id="2.60.40.1630">
    <property type="entry name" value="bacillus anthracis domain"/>
    <property type="match status" value="1"/>
</dbReference>
<dbReference type="Proteomes" id="UP000775179">
    <property type="component" value="Unassembled WGS sequence"/>
</dbReference>
<evidence type="ECO:0000313" key="4">
    <source>
        <dbReference type="Proteomes" id="UP000775179"/>
    </source>
</evidence>
<feature type="domain" description="DUF4179" evidence="2">
    <location>
        <begin position="42"/>
        <end position="130"/>
    </location>
</feature>
<dbReference type="KEGG" id="cchv:BTM20_02590"/>